<proteinExistence type="predicted"/>
<evidence type="ECO:0000313" key="4">
    <source>
        <dbReference type="Proteomes" id="UP000214618"/>
    </source>
</evidence>
<name>A0A223EB73_9BACI</name>
<sequence>MKKKFSLLIILCFILFLAPNFSKATEIPQDVLEKALIKLLQEPISLVVGADWFRGNEKILEIKQDEENIDIFYVTVQVVSFQGPHTPPYMEEIITFKIVGYKIKPTDYFNRVIPENEWNNFHLH</sequence>
<dbReference type="Pfam" id="PF13027">
    <property type="entry name" value="DUF3888"/>
    <property type="match status" value="1"/>
</dbReference>
<evidence type="ECO:0000256" key="1">
    <source>
        <dbReference type="SAM" id="SignalP"/>
    </source>
</evidence>
<evidence type="ECO:0008006" key="5">
    <source>
        <dbReference type="Google" id="ProtNLM"/>
    </source>
</evidence>
<dbReference type="EMBL" id="CP017704">
    <property type="protein sequence ID" value="ASS92507.1"/>
    <property type="molecule type" value="Genomic_DNA"/>
</dbReference>
<dbReference type="Proteomes" id="UP000214618">
    <property type="component" value="Chromosome"/>
</dbReference>
<dbReference type="EMBL" id="CP017704">
    <property type="protein sequence ID" value="ASS97162.1"/>
    <property type="molecule type" value="Genomic_DNA"/>
</dbReference>
<feature type="signal peptide" evidence="1">
    <location>
        <begin position="1"/>
        <end position="24"/>
    </location>
</feature>
<dbReference type="InterPro" id="IPR024984">
    <property type="entry name" value="DUF3888"/>
</dbReference>
<dbReference type="OrthoDB" id="1937736at2"/>
<evidence type="ECO:0000313" key="3">
    <source>
        <dbReference type="EMBL" id="ASS97162.1"/>
    </source>
</evidence>
<feature type="chain" id="PRO_5011188357" description="DUF3888 domain-containing protein" evidence="1">
    <location>
        <begin position="25"/>
        <end position="124"/>
    </location>
</feature>
<accession>A0A223EB73</accession>
<gene>
    <name evidence="2" type="ORF">BS1321_00050</name>
    <name evidence="3" type="ORF">BS1321_26645</name>
</gene>
<dbReference type="RefSeq" id="WP_063236020.1">
    <property type="nucleotide sequence ID" value="NZ_BCVO01000035.1"/>
</dbReference>
<dbReference type="GeneID" id="56476378"/>
<protein>
    <recommendedName>
        <fullName evidence="5">DUF3888 domain-containing protein</fullName>
    </recommendedName>
</protein>
<keyword evidence="1" id="KW-0732">Signal</keyword>
<dbReference type="AlphaFoldDB" id="A0A223EB73"/>
<evidence type="ECO:0000313" key="2">
    <source>
        <dbReference type="EMBL" id="ASS92507.1"/>
    </source>
</evidence>
<organism evidence="2 4">
    <name type="scientific">Peribacillus simplex NBRC 15720 = DSM 1321</name>
    <dbReference type="NCBI Taxonomy" id="1349754"/>
    <lineage>
        <taxon>Bacteria</taxon>
        <taxon>Bacillati</taxon>
        <taxon>Bacillota</taxon>
        <taxon>Bacilli</taxon>
        <taxon>Bacillales</taxon>
        <taxon>Bacillaceae</taxon>
        <taxon>Peribacillus</taxon>
    </lineage>
</organism>
<reference evidence="2 4" key="1">
    <citation type="submission" date="2016-10" db="EMBL/GenBank/DDBJ databases">
        <title>The whole genome sequencing and assembly of Bacillus simplex DSM 1321 strain.</title>
        <authorList>
            <person name="Park M.-K."/>
            <person name="Lee Y.-J."/>
            <person name="Yi H."/>
            <person name="Bahn Y.-S."/>
            <person name="Kim J.F."/>
            <person name="Lee D.-W."/>
        </authorList>
    </citation>
    <scope>NUCLEOTIDE SEQUENCE [LARGE SCALE GENOMIC DNA]</scope>
    <source>
        <strain evidence="2 4">DSM 1321</strain>
    </source>
</reference>